<proteinExistence type="inferred from homology"/>
<dbReference type="InterPro" id="IPR050432">
    <property type="entry name" value="FAD-linked_Oxidoreductases_BP"/>
</dbReference>
<gene>
    <name evidence="9" type="ORF">C5167_050453</name>
</gene>
<dbReference type="Gramene" id="RZC74974">
    <property type="protein sequence ID" value="RZC74974"/>
    <property type="gene ID" value="C5167_050453"/>
</dbReference>
<dbReference type="InterPro" id="IPR016170">
    <property type="entry name" value="Cytok_DH_C_sf"/>
</dbReference>
<reference evidence="9 10" key="1">
    <citation type="journal article" date="2018" name="Science">
        <title>The opium poppy genome and morphinan production.</title>
        <authorList>
            <person name="Guo L."/>
            <person name="Winzer T."/>
            <person name="Yang X."/>
            <person name="Li Y."/>
            <person name="Ning Z."/>
            <person name="He Z."/>
            <person name="Teodor R."/>
            <person name="Lu Y."/>
            <person name="Bowser T.A."/>
            <person name="Graham I.A."/>
            <person name="Ye K."/>
        </authorList>
    </citation>
    <scope>NUCLEOTIDE SEQUENCE [LARGE SCALE GENOMIC DNA]</scope>
    <source>
        <strain evidence="10">cv. HN1</strain>
        <tissue evidence="9">Leaves</tissue>
    </source>
</reference>
<dbReference type="InterPro" id="IPR006094">
    <property type="entry name" value="Oxid_FAD_bind_N"/>
</dbReference>
<sequence>MGFTFTLFSTRINFLIFLIVLSSPCEFIQSPMDFGPLKLTGTTDTASLDFGRMSFRAPFALFRPQSAEDIALLLSFIYTSSFSKLTVAAKGAGHSINGQAQALNGIVVEMDSLPSSIKIHRDEEKGSYVDVSGGTLWIELLEKTLKEGLAPRSWTDYLYLSVGGTLSNAGISGQTFKYGPQISNVLQLDVVTGTGKLVTCSPSKSSELFYAALGGLGQFGIITKARILLQESPKIVKWVRTFYEDFDQFIKDQELLVVSMDSKVDYVEGFIVLNKESLQSSFTAFPANLGTIVPQLYQNETSSKVYYCIEFAIYDQSHKGVKLDQVVKEISKEMKYLPTQLYSVEVPYLDFLNRVKVEEVNLRKVGMWDVTHPWLNMFVPFNGITQFKDLLLETISSSPFQGPILIYPIKRDKWNSNASAVLPESGGKDEKNLVYAVGMLRSANPNTCTKRCLNEFLQQNLHITTKATMDLGGKQYLPHYTDEEQWKLHFGGKWERFLARKSEFDPLHLLAPGQSIFKRTQKNPASKQHY</sequence>
<dbReference type="STRING" id="3469.A0A4Y7KNQ6"/>
<evidence type="ECO:0000256" key="2">
    <source>
        <dbReference type="ARBA" id="ARBA00005466"/>
    </source>
</evidence>
<dbReference type="EC" id="1.5.99.12" evidence="3"/>
<keyword evidence="10" id="KW-1185">Reference proteome</keyword>
<keyword evidence="4" id="KW-0285">Flavoprotein</keyword>
<dbReference type="PANTHER" id="PTHR13878:SF107">
    <property type="entry name" value="CYTOKININ DEHYDROGENASE 3"/>
    <property type="match status" value="1"/>
</dbReference>
<feature type="signal peptide" evidence="7">
    <location>
        <begin position="1"/>
        <end position="22"/>
    </location>
</feature>
<dbReference type="EMBL" id="CM010722">
    <property type="protein sequence ID" value="RZC74974.1"/>
    <property type="molecule type" value="Genomic_DNA"/>
</dbReference>
<dbReference type="Pfam" id="PF01565">
    <property type="entry name" value="FAD_binding_4"/>
    <property type="match status" value="1"/>
</dbReference>
<dbReference type="SUPFAM" id="SSF55103">
    <property type="entry name" value="FAD-linked oxidases, C-terminal domain"/>
    <property type="match status" value="1"/>
</dbReference>
<feature type="chain" id="PRO_5021413659" description="cytokinin dehydrogenase" evidence="7">
    <location>
        <begin position="23"/>
        <end position="530"/>
    </location>
</feature>
<dbReference type="InterPro" id="IPR016164">
    <property type="entry name" value="FAD-linked_Oxase-like_C"/>
</dbReference>
<dbReference type="OrthoDB" id="415825at2759"/>
<name>A0A4Y7KNQ6_PAPSO</name>
<evidence type="ECO:0000313" key="10">
    <source>
        <dbReference type="Proteomes" id="UP000316621"/>
    </source>
</evidence>
<dbReference type="Proteomes" id="UP000316621">
    <property type="component" value="Chromosome 8"/>
</dbReference>
<keyword evidence="7" id="KW-0732">Signal</keyword>
<evidence type="ECO:0000256" key="1">
    <source>
        <dbReference type="ARBA" id="ARBA00001974"/>
    </source>
</evidence>
<dbReference type="InterPro" id="IPR036318">
    <property type="entry name" value="FAD-bd_PCMH-like_sf"/>
</dbReference>
<dbReference type="Pfam" id="PF09265">
    <property type="entry name" value="Cytokin-bind"/>
    <property type="match status" value="1"/>
</dbReference>
<keyword evidence="6" id="KW-0560">Oxidoreductase</keyword>
<dbReference type="Gene3D" id="3.30.465.10">
    <property type="match status" value="1"/>
</dbReference>
<dbReference type="InterPro" id="IPR016166">
    <property type="entry name" value="FAD-bd_PCMH"/>
</dbReference>
<dbReference type="Gene3D" id="3.30.43.10">
    <property type="entry name" value="Uridine Diphospho-n-acetylenolpyruvylglucosamine Reductase, domain 2"/>
    <property type="match status" value="1"/>
</dbReference>
<keyword evidence="5" id="KW-0274">FAD</keyword>
<evidence type="ECO:0000259" key="8">
    <source>
        <dbReference type="PROSITE" id="PS51387"/>
    </source>
</evidence>
<accession>A0A4Y7KNQ6</accession>
<dbReference type="GO" id="GO:0009690">
    <property type="term" value="P:cytokinin metabolic process"/>
    <property type="evidence" value="ECO:0007669"/>
    <property type="project" value="InterPro"/>
</dbReference>
<dbReference type="InterPro" id="IPR015345">
    <property type="entry name" value="Cytokinin_DH_FAD/cytokin-bd"/>
</dbReference>
<dbReference type="SUPFAM" id="SSF56176">
    <property type="entry name" value="FAD-binding/transporter-associated domain-like"/>
    <property type="match status" value="1"/>
</dbReference>
<dbReference type="AlphaFoldDB" id="A0A4Y7KNQ6"/>
<dbReference type="InterPro" id="IPR016169">
    <property type="entry name" value="FAD-bd_PCMH_sub2"/>
</dbReference>
<protein>
    <recommendedName>
        <fullName evidence="3">cytokinin dehydrogenase</fullName>
        <ecNumber evidence="3">1.5.99.12</ecNumber>
    </recommendedName>
</protein>
<evidence type="ECO:0000256" key="3">
    <source>
        <dbReference type="ARBA" id="ARBA00011928"/>
    </source>
</evidence>
<dbReference type="GO" id="GO:0019139">
    <property type="term" value="F:cytokinin dehydrogenase activity"/>
    <property type="evidence" value="ECO:0007669"/>
    <property type="project" value="UniProtKB-EC"/>
</dbReference>
<evidence type="ECO:0000256" key="7">
    <source>
        <dbReference type="SAM" id="SignalP"/>
    </source>
</evidence>
<dbReference type="PROSITE" id="PS51387">
    <property type="entry name" value="FAD_PCMH"/>
    <property type="match status" value="1"/>
</dbReference>
<comment type="cofactor">
    <cofactor evidence="1">
        <name>FAD</name>
        <dbReference type="ChEBI" id="CHEBI:57692"/>
    </cofactor>
</comment>
<dbReference type="OMA" id="RNSGLWE"/>
<evidence type="ECO:0000313" key="9">
    <source>
        <dbReference type="EMBL" id="RZC74974.1"/>
    </source>
</evidence>
<comment type="similarity">
    <text evidence="2">Belongs to the oxygen-dependent FAD-linked oxidoreductase family.</text>
</comment>
<dbReference type="InterPro" id="IPR016167">
    <property type="entry name" value="FAD-bd_PCMH_sub1"/>
</dbReference>
<organism evidence="9 10">
    <name type="scientific">Papaver somniferum</name>
    <name type="common">Opium poppy</name>
    <dbReference type="NCBI Taxonomy" id="3469"/>
    <lineage>
        <taxon>Eukaryota</taxon>
        <taxon>Viridiplantae</taxon>
        <taxon>Streptophyta</taxon>
        <taxon>Embryophyta</taxon>
        <taxon>Tracheophyta</taxon>
        <taxon>Spermatophyta</taxon>
        <taxon>Magnoliopsida</taxon>
        <taxon>Ranunculales</taxon>
        <taxon>Papaveraceae</taxon>
        <taxon>Papaveroideae</taxon>
        <taxon>Papaver</taxon>
    </lineage>
</organism>
<dbReference type="Gene3D" id="3.40.462.10">
    <property type="entry name" value="FAD-linked oxidases, C-terminal domain"/>
    <property type="match status" value="1"/>
</dbReference>
<evidence type="ECO:0000256" key="5">
    <source>
        <dbReference type="ARBA" id="ARBA00022827"/>
    </source>
</evidence>
<dbReference type="PANTHER" id="PTHR13878">
    <property type="entry name" value="GULONOLACTONE OXIDASE"/>
    <property type="match status" value="1"/>
</dbReference>
<evidence type="ECO:0000256" key="4">
    <source>
        <dbReference type="ARBA" id="ARBA00022630"/>
    </source>
</evidence>
<dbReference type="GO" id="GO:0071949">
    <property type="term" value="F:FAD binding"/>
    <property type="evidence" value="ECO:0007669"/>
    <property type="project" value="InterPro"/>
</dbReference>
<evidence type="ECO:0000256" key="6">
    <source>
        <dbReference type="ARBA" id="ARBA00023002"/>
    </source>
</evidence>
<feature type="domain" description="FAD-binding PCMH-type" evidence="8">
    <location>
        <begin position="54"/>
        <end position="232"/>
    </location>
</feature>